<feature type="region of interest" description="Disordered" evidence="10">
    <location>
        <begin position="876"/>
        <end position="898"/>
    </location>
</feature>
<evidence type="ECO:0000256" key="4">
    <source>
        <dbReference type="ARBA" id="ARBA00022840"/>
    </source>
</evidence>
<dbReference type="InterPro" id="IPR036187">
    <property type="entry name" value="DNA_mismatch_repair_MutS_sf"/>
</dbReference>
<dbReference type="GO" id="GO:0030983">
    <property type="term" value="F:mismatched DNA binding"/>
    <property type="evidence" value="ECO:0007669"/>
    <property type="project" value="InterPro"/>
</dbReference>
<evidence type="ECO:0000313" key="13">
    <source>
        <dbReference type="EMBL" id="ORY66083.1"/>
    </source>
</evidence>
<reference evidence="13 14" key="1">
    <citation type="submission" date="2016-07" db="EMBL/GenBank/DDBJ databases">
        <title>Pervasive Adenine N6-methylation of Active Genes in Fungi.</title>
        <authorList>
            <consortium name="DOE Joint Genome Institute"/>
            <person name="Mondo S.J."/>
            <person name="Dannebaum R.O."/>
            <person name="Kuo R.C."/>
            <person name="Labutti K."/>
            <person name="Haridas S."/>
            <person name="Kuo A."/>
            <person name="Salamov A."/>
            <person name="Ahrendt S.R."/>
            <person name="Lipzen A."/>
            <person name="Sullivan W."/>
            <person name="Andreopoulos W.B."/>
            <person name="Clum A."/>
            <person name="Lindquist E."/>
            <person name="Daum C."/>
            <person name="Ramamoorthy G.K."/>
            <person name="Gryganskyi A."/>
            <person name="Culley D."/>
            <person name="Magnuson J.K."/>
            <person name="James T.Y."/>
            <person name="O'Malley M.A."/>
            <person name="Stajich J.E."/>
            <person name="Spatafora J.W."/>
            <person name="Visel A."/>
            <person name="Grigoriev I.V."/>
        </authorList>
    </citation>
    <scope>NUCLEOTIDE SEQUENCE [LARGE SCALE GENOMIC DNA]</scope>
    <source>
        <strain evidence="13 14">CBS 129021</strain>
    </source>
</reference>
<dbReference type="Gene3D" id="1.10.1420.10">
    <property type="match status" value="2"/>
</dbReference>
<feature type="compositionally biased region" description="Basic and acidic residues" evidence="10">
    <location>
        <begin position="876"/>
        <end position="886"/>
    </location>
</feature>
<evidence type="ECO:0000313" key="14">
    <source>
        <dbReference type="Proteomes" id="UP000193689"/>
    </source>
</evidence>
<name>A0A1Y2E3F3_9PEZI</name>
<dbReference type="AlphaFoldDB" id="A0A1Y2E3F3"/>
<comment type="similarity">
    <text evidence="1">Belongs to the DNA mismatch repair MutS family. MSH3 subfamily.</text>
</comment>
<dbReference type="Proteomes" id="UP000193689">
    <property type="component" value="Unassembled WGS sequence"/>
</dbReference>
<dbReference type="PANTHER" id="PTHR11361">
    <property type="entry name" value="DNA MISMATCH REPAIR PROTEIN MUTS FAMILY MEMBER"/>
    <property type="match status" value="1"/>
</dbReference>
<feature type="compositionally biased region" description="Polar residues" evidence="10">
    <location>
        <begin position="29"/>
        <end position="38"/>
    </location>
</feature>
<proteinExistence type="inferred from homology"/>
<comment type="subunit">
    <text evidence="7">Heterodimer consisting of MSH2-MSH3 (MutS beta). Forms a ternary complex with MutL alpha (MLH1-PMS1).</text>
</comment>
<dbReference type="STRING" id="1141098.A0A1Y2E3F3"/>
<comment type="caution">
    <text evidence="13">The sequence shown here is derived from an EMBL/GenBank/DDBJ whole genome shotgun (WGS) entry which is preliminary data.</text>
</comment>
<dbReference type="InterPro" id="IPR000432">
    <property type="entry name" value="DNA_mismatch_repair_MutS_C"/>
</dbReference>
<organism evidence="13 14">
    <name type="scientific">Pseudomassariella vexata</name>
    <dbReference type="NCBI Taxonomy" id="1141098"/>
    <lineage>
        <taxon>Eukaryota</taxon>
        <taxon>Fungi</taxon>
        <taxon>Dikarya</taxon>
        <taxon>Ascomycota</taxon>
        <taxon>Pezizomycotina</taxon>
        <taxon>Sordariomycetes</taxon>
        <taxon>Xylariomycetidae</taxon>
        <taxon>Amphisphaeriales</taxon>
        <taxon>Pseudomassariaceae</taxon>
        <taxon>Pseudomassariella</taxon>
    </lineage>
</organism>
<dbReference type="GO" id="GO:0140664">
    <property type="term" value="F:ATP-dependent DNA damage sensor activity"/>
    <property type="evidence" value="ECO:0007669"/>
    <property type="project" value="InterPro"/>
</dbReference>
<dbReference type="SUPFAM" id="SSF52540">
    <property type="entry name" value="P-loop containing nucleoside triphosphate hydrolases"/>
    <property type="match status" value="1"/>
</dbReference>
<dbReference type="InterPro" id="IPR007696">
    <property type="entry name" value="DNA_mismatch_repair_MutS_core"/>
</dbReference>
<evidence type="ECO:0000259" key="11">
    <source>
        <dbReference type="SMART" id="SM00533"/>
    </source>
</evidence>
<dbReference type="EMBL" id="MCFJ01000005">
    <property type="protein sequence ID" value="ORY66083.1"/>
    <property type="molecule type" value="Genomic_DNA"/>
</dbReference>
<dbReference type="InterPro" id="IPR007860">
    <property type="entry name" value="DNA_mmatch_repair_MutS_con_dom"/>
</dbReference>
<evidence type="ECO:0000256" key="7">
    <source>
        <dbReference type="ARBA" id="ARBA00025902"/>
    </source>
</evidence>
<dbReference type="OrthoDB" id="276261at2759"/>
<dbReference type="InParanoid" id="A0A1Y2E3F3"/>
<dbReference type="Pfam" id="PF00488">
    <property type="entry name" value="MutS_V"/>
    <property type="match status" value="1"/>
</dbReference>
<feature type="region of interest" description="Disordered" evidence="10">
    <location>
        <begin position="1"/>
        <end position="78"/>
    </location>
</feature>
<evidence type="ECO:0000256" key="1">
    <source>
        <dbReference type="ARBA" id="ARBA00007094"/>
    </source>
</evidence>
<accession>A0A1Y2E3F3</accession>
<dbReference type="InterPro" id="IPR027417">
    <property type="entry name" value="P-loop_NTPase"/>
</dbReference>
<evidence type="ECO:0000256" key="3">
    <source>
        <dbReference type="ARBA" id="ARBA00022741"/>
    </source>
</evidence>
<dbReference type="Pfam" id="PF05192">
    <property type="entry name" value="MutS_III"/>
    <property type="match status" value="1"/>
</dbReference>
<dbReference type="GO" id="GO:0007131">
    <property type="term" value="P:reciprocal meiotic recombination"/>
    <property type="evidence" value="ECO:0007669"/>
    <property type="project" value="TreeGrafter"/>
</dbReference>
<feature type="compositionally biased region" description="Low complexity" evidence="10">
    <location>
        <begin position="46"/>
        <end position="73"/>
    </location>
</feature>
<dbReference type="GO" id="GO:0006298">
    <property type="term" value="P:mismatch repair"/>
    <property type="evidence" value="ECO:0007669"/>
    <property type="project" value="InterPro"/>
</dbReference>
<dbReference type="SMART" id="SM00534">
    <property type="entry name" value="MUTSac"/>
    <property type="match status" value="1"/>
</dbReference>
<evidence type="ECO:0000256" key="9">
    <source>
        <dbReference type="ARBA" id="ARBA00073774"/>
    </source>
</evidence>
<dbReference type="InterPro" id="IPR011184">
    <property type="entry name" value="DNA_mismatch_repair_Msh2"/>
</dbReference>
<evidence type="ECO:0000256" key="2">
    <source>
        <dbReference type="ARBA" id="ARBA00022151"/>
    </source>
</evidence>
<evidence type="ECO:0000256" key="8">
    <source>
        <dbReference type="ARBA" id="ARBA00029792"/>
    </source>
</evidence>
<dbReference type="Gene3D" id="3.30.420.110">
    <property type="entry name" value="MutS, connector domain"/>
    <property type="match status" value="1"/>
</dbReference>
<dbReference type="FunFam" id="3.40.50.300:FF:000870">
    <property type="entry name" value="MutS protein homolog 4"/>
    <property type="match status" value="1"/>
</dbReference>
<dbReference type="FunCoup" id="A0A1Y2E3F3">
    <property type="interactions" value="337"/>
</dbReference>
<feature type="domain" description="DNA mismatch repair protein MutS core" evidence="11">
    <location>
        <begin position="273"/>
        <end position="599"/>
    </location>
</feature>
<keyword evidence="4" id="KW-0067">ATP-binding</keyword>
<protein>
    <recommendedName>
        <fullName evidence="2 9">DNA mismatch repair protein MSH3</fullName>
    </recommendedName>
    <alternativeName>
        <fullName evidence="2 9">DNA mismatch repair protein MSH3</fullName>
    </alternativeName>
    <alternativeName>
        <fullName evidence="8">MutS protein homolog 3</fullName>
    </alternativeName>
</protein>
<dbReference type="RefSeq" id="XP_040717047.1">
    <property type="nucleotide sequence ID" value="XM_040855655.1"/>
</dbReference>
<evidence type="ECO:0000259" key="12">
    <source>
        <dbReference type="SMART" id="SM00534"/>
    </source>
</evidence>
<dbReference type="PANTHER" id="PTHR11361:SF21">
    <property type="entry name" value="MUTS PROTEIN HOMOLOG 4"/>
    <property type="match status" value="1"/>
</dbReference>
<sequence>MPLPPRPAEKKNLTSSRSLDGARRPPNSLARTSTSTPHPSLRQRRPQSSASQSTSYSYSRSRSATSSSYPSSLCRNTSSASGIKSRAASSLWGSDGHQIICAISEARGVSPSVGLAFVNATTNEAVLSQICDSQFYVKTVHKIQVYDPSVILMVNTTFPPNPKSTLLSILEEELHGTPIEALDRKYWSEMAGLDFMQTLAFREDLDAIKVAIQGNFYATCSFAAAIKYMELACHLTVISHSLRIKYQPSENSMLIDISTIHSLELIQNLHNAKSRNCLFGLLNETLTPMGSRMLRSNILQPSTQIDHTLNPRFDALDELTTKEDMFFEIRKALKGFTDAEKLLTQLVIVPDQASIYESEQAINHVLEIKAFISAVPALYEALGAARTDLLQRIRQICRPELVQPISDLIAGTINEDVTYVNRPLDLRNQRTYAVKSGVHGMLDVARQTYKEGTDDVHQHVNDINEEYDMVFDIRYDRNRQYWLRTRTSEFKGRGIPDVLINQVRNGEHFECQTLVLVQLNNRITDSHNEAVMLSDKVVQELLNAIRGHIVTLFRVCEGLALLDMIAAFGHSTTAKDYVRPELGDTLALKSARHPICEAMMPDRFISNDVYASEQHRFQIITGCNMSGKSTYIRMIALLQVMAQIGCFVPAEYAAFPIIEQLFIRLSTDDNIEANMSTFSVEMREMAFILRNINAKSLVIVDELGRATSTRDGLAIALAMSEALIQSNSLVWFVTHFNQLAKVLGSRPGVLNLHLATNITEPQDGETPKMTMLYKINSGPIEEEYYGLNLARVIGFPASFMQLAEAVSKTLKQQIEHRKQSSQSAKLRARRKLMLSLHETLNQLRDSDMDDAALGSYLRRLQAEFVARMDDIEKGGRVESVREREGSVETVGTASLLES</sequence>
<evidence type="ECO:0000256" key="6">
    <source>
        <dbReference type="ARBA" id="ARBA00023254"/>
    </source>
</evidence>
<dbReference type="Gene3D" id="3.40.50.300">
    <property type="entry name" value="P-loop containing nucleotide triphosphate hydrolases"/>
    <property type="match status" value="1"/>
</dbReference>
<dbReference type="GO" id="GO:0005524">
    <property type="term" value="F:ATP binding"/>
    <property type="evidence" value="ECO:0007669"/>
    <property type="project" value="UniProtKB-KW"/>
</dbReference>
<evidence type="ECO:0000256" key="10">
    <source>
        <dbReference type="SAM" id="MobiDB-lite"/>
    </source>
</evidence>
<dbReference type="GO" id="GO:0005634">
    <property type="term" value="C:nucleus"/>
    <property type="evidence" value="ECO:0007669"/>
    <property type="project" value="TreeGrafter"/>
</dbReference>
<dbReference type="SUPFAM" id="SSF53150">
    <property type="entry name" value="DNA repair protein MutS, domain II"/>
    <property type="match status" value="1"/>
</dbReference>
<keyword evidence="14" id="KW-1185">Reference proteome</keyword>
<dbReference type="SMART" id="SM00533">
    <property type="entry name" value="MUTSd"/>
    <property type="match status" value="1"/>
</dbReference>
<keyword evidence="3" id="KW-0547">Nucleotide-binding</keyword>
<gene>
    <name evidence="13" type="ORF">BCR38DRAFT_338911</name>
</gene>
<dbReference type="InterPro" id="IPR036678">
    <property type="entry name" value="MutS_con_dom_sf"/>
</dbReference>
<dbReference type="GeneID" id="63771867"/>
<evidence type="ECO:0000256" key="5">
    <source>
        <dbReference type="ARBA" id="ARBA00023125"/>
    </source>
</evidence>
<dbReference type="PIRSF" id="PIRSF005813">
    <property type="entry name" value="MSH2"/>
    <property type="match status" value="1"/>
</dbReference>
<dbReference type="SUPFAM" id="SSF48334">
    <property type="entry name" value="DNA repair protein MutS, domain III"/>
    <property type="match status" value="1"/>
</dbReference>
<keyword evidence="5" id="KW-0238">DNA-binding</keyword>
<dbReference type="Pfam" id="PF05188">
    <property type="entry name" value="MutS_II"/>
    <property type="match status" value="1"/>
</dbReference>
<feature type="domain" description="DNA mismatch repair proteins mutS family" evidence="12">
    <location>
        <begin position="615"/>
        <end position="808"/>
    </location>
</feature>
<keyword evidence="6" id="KW-0469">Meiosis</keyword>
<dbReference type="InterPro" id="IPR045076">
    <property type="entry name" value="MutS"/>
</dbReference>